<comment type="caution">
    <text evidence="2">The sequence shown here is derived from an EMBL/GenBank/DDBJ whole genome shotgun (WGS) entry which is preliminary data.</text>
</comment>
<protein>
    <recommendedName>
        <fullName evidence="4">Chalcone isomerase domain-containing protein</fullName>
    </recommendedName>
</protein>
<accession>A0ABU9B0V0</accession>
<evidence type="ECO:0008006" key="4">
    <source>
        <dbReference type="Google" id="ProtNLM"/>
    </source>
</evidence>
<proteinExistence type="predicted"/>
<dbReference type="EMBL" id="JBBUKT010000007">
    <property type="protein sequence ID" value="MEK7952500.1"/>
    <property type="molecule type" value="Genomic_DNA"/>
</dbReference>
<keyword evidence="3" id="KW-1185">Reference proteome</keyword>
<keyword evidence="1" id="KW-0732">Signal</keyword>
<dbReference type="RefSeq" id="WP_341406256.1">
    <property type="nucleotide sequence ID" value="NZ_JBBUKT010000007.1"/>
</dbReference>
<dbReference type="Proteomes" id="UP001371305">
    <property type="component" value="Unassembled WGS sequence"/>
</dbReference>
<feature type="signal peptide" evidence="1">
    <location>
        <begin position="1"/>
        <end position="20"/>
    </location>
</feature>
<evidence type="ECO:0000256" key="1">
    <source>
        <dbReference type="SAM" id="SignalP"/>
    </source>
</evidence>
<gene>
    <name evidence="2" type="ORF">WKV53_18450</name>
</gene>
<name>A0ABU9B0V0_9BACT</name>
<reference evidence="2 3" key="1">
    <citation type="submission" date="2024-04" db="EMBL/GenBank/DDBJ databases">
        <title>Luteolibacter sp. isolated from soil.</title>
        <authorList>
            <person name="An J."/>
        </authorList>
    </citation>
    <scope>NUCLEOTIDE SEQUENCE [LARGE SCALE GENOMIC DNA]</scope>
    <source>
        <strain evidence="2 3">Y139</strain>
    </source>
</reference>
<feature type="chain" id="PRO_5046946039" description="Chalcone isomerase domain-containing protein" evidence="1">
    <location>
        <begin position="21"/>
        <end position="171"/>
    </location>
</feature>
<evidence type="ECO:0000313" key="2">
    <source>
        <dbReference type="EMBL" id="MEK7952500.1"/>
    </source>
</evidence>
<evidence type="ECO:0000313" key="3">
    <source>
        <dbReference type="Proteomes" id="UP001371305"/>
    </source>
</evidence>
<organism evidence="2 3">
    <name type="scientific">Luteolibacter soli</name>
    <dbReference type="NCBI Taxonomy" id="3135280"/>
    <lineage>
        <taxon>Bacteria</taxon>
        <taxon>Pseudomonadati</taxon>
        <taxon>Verrucomicrobiota</taxon>
        <taxon>Verrucomicrobiia</taxon>
        <taxon>Verrucomicrobiales</taxon>
        <taxon>Verrucomicrobiaceae</taxon>
        <taxon>Luteolibacter</taxon>
    </lineage>
</organism>
<sequence>MNRRDLISLFFLAGCGLSTAQTTTTDPGKDVIGMVTVTVYHATNGDAGAAGQRAKAASDEVVKRLTGEQKLKFAHYRELGKDTKPLFRSYENWAQPLPPSDEILLRFEAQSKLSKEKGRRLDIELWLSRKKILKTDAAMERGKPLFVLGPEWRGGRLIISAELGPIPATDP</sequence>